<dbReference type="eggNOG" id="COG0583">
    <property type="taxonomic scope" value="Bacteria"/>
</dbReference>
<comment type="similarity">
    <text evidence="1">Belongs to the LysR transcriptional regulatory family.</text>
</comment>
<dbReference type="PROSITE" id="PS50931">
    <property type="entry name" value="HTH_LYSR"/>
    <property type="match status" value="1"/>
</dbReference>
<evidence type="ECO:0000256" key="2">
    <source>
        <dbReference type="ARBA" id="ARBA00023015"/>
    </source>
</evidence>
<evidence type="ECO:0000313" key="6">
    <source>
        <dbReference type="EMBL" id="CAD79061.1"/>
    </source>
</evidence>
<dbReference type="AlphaFoldDB" id="Q7UEH5"/>
<evidence type="ECO:0000259" key="5">
    <source>
        <dbReference type="PROSITE" id="PS50931"/>
    </source>
</evidence>
<dbReference type="GO" id="GO:0000976">
    <property type="term" value="F:transcription cis-regulatory region binding"/>
    <property type="evidence" value="ECO:0000318"/>
    <property type="project" value="GO_Central"/>
</dbReference>
<evidence type="ECO:0000256" key="4">
    <source>
        <dbReference type="ARBA" id="ARBA00023163"/>
    </source>
</evidence>
<organism evidence="6 7">
    <name type="scientific">Rhodopirellula baltica (strain DSM 10527 / NCIMB 13988 / SH1)</name>
    <dbReference type="NCBI Taxonomy" id="243090"/>
    <lineage>
        <taxon>Bacteria</taxon>
        <taxon>Pseudomonadati</taxon>
        <taxon>Planctomycetota</taxon>
        <taxon>Planctomycetia</taxon>
        <taxon>Pirellulales</taxon>
        <taxon>Pirellulaceae</taxon>
        <taxon>Rhodopirellula</taxon>
    </lineage>
</organism>
<dbReference type="InterPro" id="IPR005119">
    <property type="entry name" value="LysR_subst-bd"/>
</dbReference>
<dbReference type="InterPro" id="IPR036388">
    <property type="entry name" value="WH-like_DNA-bd_sf"/>
</dbReference>
<dbReference type="Gene3D" id="3.40.190.10">
    <property type="entry name" value="Periplasmic binding protein-like II"/>
    <property type="match status" value="2"/>
</dbReference>
<evidence type="ECO:0000256" key="3">
    <source>
        <dbReference type="ARBA" id="ARBA00023125"/>
    </source>
</evidence>
<name>Q7UEH5_RHOBA</name>
<dbReference type="OrthoDB" id="8675247at2"/>
<dbReference type="InParanoid" id="Q7UEH5"/>
<dbReference type="PATRIC" id="fig|243090.15.peg.5495"/>
<dbReference type="Pfam" id="PF03466">
    <property type="entry name" value="LysR_substrate"/>
    <property type="match status" value="1"/>
</dbReference>
<dbReference type="Gene3D" id="1.10.10.10">
    <property type="entry name" value="Winged helix-like DNA-binding domain superfamily/Winged helix DNA-binding domain"/>
    <property type="match status" value="1"/>
</dbReference>
<dbReference type="GO" id="GO:0003700">
    <property type="term" value="F:DNA-binding transcription factor activity"/>
    <property type="evidence" value="ECO:0007669"/>
    <property type="project" value="InterPro"/>
</dbReference>
<dbReference type="Pfam" id="PF00126">
    <property type="entry name" value="HTH_1"/>
    <property type="match status" value="1"/>
</dbReference>
<evidence type="ECO:0000313" key="7">
    <source>
        <dbReference type="Proteomes" id="UP000001025"/>
    </source>
</evidence>
<dbReference type="Proteomes" id="UP000001025">
    <property type="component" value="Chromosome"/>
</dbReference>
<dbReference type="GO" id="GO:0006355">
    <property type="term" value="P:regulation of DNA-templated transcription"/>
    <property type="evidence" value="ECO:0000318"/>
    <property type="project" value="GO_Central"/>
</dbReference>
<dbReference type="STRING" id="243090.RB11328"/>
<proteinExistence type="inferred from homology"/>
<reference evidence="6 7" key="1">
    <citation type="journal article" date="2003" name="Proc. Natl. Acad. Sci. U.S.A.">
        <title>Complete genome sequence of the marine planctomycete Pirellula sp. strain 1.</title>
        <authorList>
            <person name="Gloeckner F.O."/>
            <person name="Kube M."/>
            <person name="Bauer M."/>
            <person name="Teeling H."/>
            <person name="Lombardot T."/>
            <person name="Ludwig W."/>
            <person name="Gade D."/>
            <person name="Beck A."/>
            <person name="Borzym K."/>
            <person name="Heitmann K."/>
            <person name="Rabus R."/>
            <person name="Schlesner H."/>
            <person name="Amann R."/>
            <person name="Reinhardt R."/>
        </authorList>
    </citation>
    <scope>NUCLEOTIDE SEQUENCE [LARGE SCALE GENOMIC DNA]</scope>
    <source>
        <strain evidence="7">DSM 10527 / NCIMB 13988 / SH1</strain>
    </source>
</reference>
<dbReference type="SUPFAM" id="SSF53850">
    <property type="entry name" value="Periplasmic binding protein-like II"/>
    <property type="match status" value="1"/>
</dbReference>
<keyword evidence="2" id="KW-0805">Transcription regulation</keyword>
<dbReference type="EMBL" id="BX294153">
    <property type="protein sequence ID" value="CAD79061.1"/>
    <property type="molecule type" value="Genomic_DNA"/>
</dbReference>
<keyword evidence="7" id="KW-1185">Reference proteome</keyword>
<sequence>MNKVSHIPIELMETFDCIVKNEGDATAAAQQLGISQPSISKRLSSLRRIVAEDDNRPWLILKGKRWQLTQAGQRVHAVVSDLIKKYEQVEQFIADSGSFRSSVSIACGQTAAVGFVRSAVEQFAEELPEVQVRVSTTRGKARIVGVAGGQFDLAIVTDNEATIRDVAGMELFVEPIAVDRFVLVANPSEKSAWRKAWKSLPVRRPLTAFDIVDLPLILPERDAERRQQFDHWFADSCDEVPTIAIEVGGWQSILSYSAVGLGVGLVTEEAVRGFQESAAGARHNSLTVRALEESALQPEGVRVIARKPQGQSTPDINEYTQRLLDLLRKSAPQAKGTK</sequence>
<accession>Q7UEH5</accession>
<protein>
    <submittedName>
        <fullName evidence="6">Probable transcriptional activator protein ilvY</fullName>
    </submittedName>
</protein>
<keyword evidence="4" id="KW-0804">Transcription</keyword>
<keyword evidence="3" id="KW-0238">DNA-binding</keyword>
<dbReference type="SUPFAM" id="SSF46785">
    <property type="entry name" value="Winged helix' DNA-binding domain"/>
    <property type="match status" value="1"/>
</dbReference>
<gene>
    <name evidence="6" type="primary">iuvY</name>
    <name evidence="6" type="ordered locus">RB11328</name>
</gene>
<dbReference type="HOGENOM" id="CLU_821041_0_0_0"/>
<dbReference type="KEGG" id="rba:RB11328"/>
<dbReference type="InterPro" id="IPR036390">
    <property type="entry name" value="WH_DNA-bd_sf"/>
</dbReference>
<dbReference type="EnsemblBacteria" id="CAD79061">
    <property type="protein sequence ID" value="CAD79061"/>
    <property type="gene ID" value="RB11328"/>
</dbReference>
<dbReference type="RefSeq" id="WP_011123205.1">
    <property type="nucleotide sequence ID" value="NC_005027.1"/>
</dbReference>
<dbReference type="PANTHER" id="PTHR30126:SF39">
    <property type="entry name" value="HTH-TYPE TRANSCRIPTIONAL REGULATOR CYSL"/>
    <property type="match status" value="1"/>
</dbReference>
<evidence type="ECO:0000256" key="1">
    <source>
        <dbReference type="ARBA" id="ARBA00009437"/>
    </source>
</evidence>
<dbReference type="InterPro" id="IPR000847">
    <property type="entry name" value="LysR_HTH_N"/>
</dbReference>
<feature type="domain" description="HTH lysR-type" evidence="5">
    <location>
        <begin position="7"/>
        <end position="48"/>
    </location>
</feature>
<dbReference type="PANTHER" id="PTHR30126">
    <property type="entry name" value="HTH-TYPE TRANSCRIPTIONAL REGULATOR"/>
    <property type="match status" value="1"/>
</dbReference>
<dbReference type="CDD" id="cd05466">
    <property type="entry name" value="PBP2_LTTR_substrate"/>
    <property type="match status" value="1"/>
</dbReference>